<keyword evidence="1" id="KW-0812">Transmembrane</keyword>
<dbReference type="OrthoDB" id="3777149at2759"/>
<evidence type="ECO:0000313" key="2">
    <source>
        <dbReference type="EMBL" id="KAF1964560.1"/>
    </source>
</evidence>
<accession>A0A6A5UJP1</accession>
<feature type="transmembrane region" description="Helical" evidence="1">
    <location>
        <begin position="48"/>
        <end position="68"/>
    </location>
</feature>
<sequence>MSPTLLVLFLVCFSIGFLLSLWLVFEHVKPTKSNNTNWTPEPFSLDRGLAILSYLCQACLFTAGLVVAGMQLRNNDRVTWLDFVTFCIIQVLTLTMFVRVSASLLLRQWIIWLSYGAATLSIVAGLVFYKR</sequence>
<dbReference type="Proteomes" id="UP000800036">
    <property type="component" value="Unassembled WGS sequence"/>
</dbReference>
<organism evidence="2 3">
    <name type="scientific">Bimuria novae-zelandiae CBS 107.79</name>
    <dbReference type="NCBI Taxonomy" id="1447943"/>
    <lineage>
        <taxon>Eukaryota</taxon>
        <taxon>Fungi</taxon>
        <taxon>Dikarya</taxon>
        <taxon>Ascomycota</taxon>
        <taxon>Pezizomycotina</taxon>
        <taxon>Dothideomycetes</taxon>
        <taxon>Pleosporomycetidae</taxon>
        <taxon>Pleosporales</taxon>
        <taxon>Massarineae</taxon>
        <taxon>Didymosphaeriaceae</taxon>
        <taxon>Bimuria</taxon>
    </lineage>
</organism>
<feature type="transmembrane region" description="Helical" evidence="1">
    <location>
        <begin position="110"/>
        <end position="129"/>
    </location>
</feature>
<feature type="transmembrane region" description="Helical" evidence="1">
    <location>
        <begin position="5"/>
        <end position="25"/>
    </location>
</feature>
<evidence type="ECO:0000313" key="3">
    <source>
        <dbReference type="Proteomes" id="UP000800036"/>
    </source>
</evidence>
<reference evidence="2" key="1">
    <citation type="journal article" date="2020" name="Stud. Mycol.">
        <title>101 Dothideomycetes genomes: a test case for predicting lifestyles and emergence of pathogens.</title>
        <authorList>
            <person name="Haridas S."/>
            <person name="Albert R."/>
            <person name="Binder M."/>
            <person name="Bloem J."/>
            <person name="Labutti K."/>
            <person name="Salamov A."/>
            <person name="Andreopoulos B."/>
            <person name="Baker S."/>
            <person name="Barry K."/>
            <person name="Bills G."/>
            <person name="Bluhm B."/>
            <person name="Cannon C."/>
            <person name="Castanera R."/>
            <person name="Culley D."/>
            <person name="Daum C."/>
            <person name="Ezra D."/>
            <person name="Gonzalez J."/>
            <person name="Henrissat B."/>
            <person name="Kuo A."/>
            <person name="Liang C."/>
            <person name="Lipzen A."/>
            <person name="Lutzoni F."/>
            <person name="Magnuson J."/>
            <person name="Mondo S."/>
            <person name="Nolan M."/>
            <person name="Ohm R."/>
            <person name="Pangilinan J."/>
            <person name="Park H.-J."/>
            <person name="Ramirez L."/>
            <person name="Alfaro M."/>
            <person name="Sun H."/>
            <person name="Tritt A."/>
            <person name="Yoshinaga Y."/>
            <person name="Zwiers L.-H."/>
            <person name="Turgeon B."/>
            <person name="Goodwin S."/>
            <person name="Spatafora J."/>
            <person name="Crous P."/>
            <person name="Grigoriev I."/>
        </authorList>
    </citation>
    <scope>NUCLEOTIDE SEQUENCE</scope>
    <source>
        <strain evidence="2">CBS 107.79</strain>
    </source>
</reference>
<dbReference type="EMBL" id="ML976782">
    <property type="protein sequence ID" value="KAF1964560.1"/>
    <property type="molecule type" value="Genomic_DNA"/>
</dbReference>
<dbReference type="AlphaFoldDB" id="A0A6A5UJP1"/>
<feature type="transmembrane region" description="Helical" evidence="1">
    <location>
        <begin position="80"/>
        <end position="98"/>
    </location>
</feature>
<keyword evidence="1" id="KW-1133">Transmembrane helix</keyword>
<gene>
    <name evidence="2" type="ORF">BU23DRAFT_575596</name>
</gene>
<keyword evidence="3" id="KW-1185">Reference proteome</keyword>
<protein>
    <submittedName>
        <fullName evidence="2">Uncharacterized protein</fullName>
    </submittedName>
</protein>
<keyword evidence="1" id="KW-0472">Membrane</keyword>
<evidence type="ECO:0000256" key="1">
    <source>
        <dbReference type="SAM" id="Phobius"/>
    </source>
</evidence>
<proteinExistence type="predicted"/>
<name>A0A6A5UJP1_9PLEO</name>